<evidence type="ECO:0000313" key="1">
    <source>
        <dbReference type="EMBL" id="SNU33301.1"/>
    </source>
</evidence>
<dbReference type="EMBL" id="FZTC01000012">
    <property type="protein sequence ID" value="SNU33301.1"/>
    <property type="molecule type" value="Genomic_DNA"/>
</dbReference>
<dbReference type="AlphaFoldDB" id="A0A285AX86"/>
<proteinExistence type="predicted"/>
<evidence type="ECO:0000313" key="2">
    <source>
        <dbReference type="Proteomes" id="UP000220639"/>
    </source>
</evidence>
<name>A0A285AX86_9ENTR</name>
<organism evidence="1 2">
    <name type="scientific">Klebsiella grimontii</name>
    <dbReference type="NCBI Taxonomy" id="2058152"/>
    <lineage>
        <taxon>Bacteria</taxon>
        <taxon>Pseudomonadati</taxon>
        <taxon>Pseudomonadota</taxon>
        <taxon>Gammaproteobacteria</taxon>
        <taxon>Enterobacterales</taxon>
        <taxon>Enterobacteriaceae</taxon>
        <taxon>Klebsiella/Raoultella group</taxon>
        <taxon>Klebsiella</taxon>
    </lineage>
</organism>
<reference evidence="2" key="1">
    <citation type="submission" date="2017-08" db="EMBL/GenBank/DDBJ databases">
        <authorList>
            <person name="Brisse S."/>
        </authorList>
    </citation>
    <scope>NUCLEOTIDE SEQUENCE [LARGE SCALE GENOMIC DNA]</scope>
    <source>
        <strain evidence="2">06D021</strain>
    </source>
</reference>
<dbReference type="Proteomes" id="UP000220639">
    <property type="component" value="Unassembled WGS sequence"/>
</dbReference>
<dbReference type="PROSITE" id="PS51257">
    <property type="entry name" value="PROKAR_LIPOPROTEIN"/>
    <property type="match status" value="1"/>
</dbReference>
<sequence>MYRNSLPRISLATPHKGLSQILSMLGCKKTIITTGYHIDINK</sequence>
<protein>
    <submittedName>
        <fullName evidence="1">Uncharacterized protein</fullName>
    </submittedName>
</protein>
<gene>
    <name evidence="1" type="ORF">KOSB73_20086</name>
</gene>
<accession>A0A285AX86</accession>